<evidence type="ECO:0000313" key="1">
    <source>
        <dbReference type="EMBL" id="KAK4525711.1"/>
    </source>
</evidence>
<comment type="caution">
    <text evidence="1">The sequence shown here is derived from an EMBL/GenBank/DDBJ whole genome shotgun (WGS) entry which is preliminary data.</text>
</comment>
<dbReference type="EMBL" id="JANCYU010000033">
    <property type="protein sequence ID" value="KAK4525711.1"/>
    <property type="molecule type" value="Genomic_DNA"/>
</dbReference>
<accession>A0AAV9IET9</accession>
<gene>
    <name evidence="1" type="ORF">GAYE_SCF16G3620</name>
</gene>
<evidence type="ECO:0000313" key="2">
    <source>
        <dbReference type="Proteomes" id="UP001300502"/>
    </source>
</evidence>
<keyword evidence="2" id="KW-1185">Reference proteome</keyword>
<dbReference type="AlphaFoldDB" id="A0AAV9IET9"/>
<sequence>MNSSSCLQHSLLWTTCGARFSNQGHLLCFYNLNSKHSDPVHSSNRSNTCIASISYYHETDWSRVFTCCYRWYYDSWNERQLTNYLEQVANWCEQQCRNDLQLLWRIQQRGGWKLRNSTVWELFQRAVISQQEIKNIQENKENCFS</sequence>
<reference evidence="1 2" key="1">
    <citation type="submission" date="2022-07" db="EMBL/GenBank/DDBJ databases">
        <title>Genome-wide signatures of adaptation to extreme environments.</title>
        <authorList>
            <person name="Cho C.H."/>
            <person name="Yoon H.S."/>
        </authorList>
    </citation>
    <scope>NUCLEOTIDE SEQUENCE [LARGE SCALE GENOMIC DNA]</scope>
    <source>
        <strain evidence="1 2">108.79 E11</strain>
    </source>
</reference>
<protein>
    <submittedName>
        <fullName evidence="1">Uncharacterized protein</fullName>
    </submittedName>
</protein>
<name>A0AAV9IET9_9RHOD</name>
<dbReference type="Proteomes" id="UP001300502">
    <property type="component" value="Unassembled WGS sequence"/>
</dbReference>
<organism evidence="1 2">
    <name type="scientific">Galdieria yellowstonensis</name>
    <dbReference type="NCBI Taxonomy" id="3028027"/>
    <lineage>
        <taxon>Eukaryota</taxon>
        <taxon>Rhodophyta</taxon>
        <taxon>Bangiophyceae</taxon>
        <taxon>Galdieriales</taxon>
        <taxon>Galdieriaceae</taxon>
        <taxon>Galdieria</taxon>
    </lineage>
</organism>
<proteinExistence type="predicted"/>